<proteinExistence type="predicted"/>
<accession>A0A941JQN8</accession>
<protein>
    <submittedName>
        <fullName evidence="2">MOSC N-terminal beta barrel domain-containing protein</fullName>
    </submittedName>
</protein>
<dbReference type="EMBL" id="JADQBC010000121">
    <property type="protein sequence ID" value="MBR8829273.1"/>
    <property type="molecule type" value="Genomic_DNA"/>
</dbReference>
<dbReference type="GO" id="GO:0003824">
    <property type="term" value="F:catalytic activity"/>
    <property type="evidence" value="ECO:0007669"/>
    <property type="project" value="InterPro"/>
</dbReference>
<sequence length="277" mass="31932">MKVTDLFIYPIKSCRGIEVEEAEVTPKGFKSDRQFMLTDNQGKFLTQRKHPNLAKIQVKISDEMISLTTDNRETFSFKPLLTGREIEVEIWRDHTRGIDQGEEVAEWFKAALELKPEEKCHLVKQSPKYIRPIDPKYAETENQPVSFADGYPFLLTTEASLQELNRRLSENYPEQNQTVPMNRFRPNIVINTKEPFIEGEWKLIQIGEVKFTLVKPCSRCIVTTTNQLTGARNEQGEPLKTLSKFRQIGNQGIMFGENMIPQNTGIVRIGDQIKILK</sequence>
<dbReference type="PROSITE" id="PS51340">
    <property type="entry name" value="MOSC"/>
    <property type="match status" value="1"/>
</dbReference>
<dbReference type="AlphaFoldDB" id="A0A941JQN8"/>
<dbReference type="PANTHER" id="PTHR14237:SF19">
    <property type="entry name" value="MITOCHONDRIAL AMIDOXIME REDUCING COMPONENT 1"/>
    <property type="match status" value="1"/>
</dbReference>
<evidence type="ECO:0000259" key="1">
    <source>
        <dbReference type="PROSITE" id="PS51340"/>
    </source>
</evidence>
<dbReference type="InterPro" id="IPR011037">
    <property type="entry name" value="Pyrv_Knase-like_insert_dom_sf"/>
</dbReference>
<dbReference type="Pfam" id="PF03476">
    <property type="entry name" value="MOSC_N"/>
    <property type="match status" value="1"/>
</dbReference>
<evidence type="ECO:0000313" key="3">
    <source>
        <dbReference type="Proteomes" id="UP000767446"/>
    </source>
</evidence>
<reference evidence="2" key="1">
    <citation type="submission" date="2021-02" db="EMBL/GenBank/DDBJ databases">
        <title>Metagenome analyses of Stigonema ocellatum DSM 106950, Chlorogloea purpurea SAG 13.99 and Gomphosphaeria aponina DSM 107014.</title>
        <authorList>
            <person name="Marter P."/>
            <person name="Huang S."/>
        </authorList>
    </citation>
    <scope>NUCLEOTIDE SEQUENCE</scope>
    <source>
        <strain evidence="2">JP213</strain>
    </source>
</reference>
<gene>
    <name evidence="2" type="ORF">DSM107014_15480</name>
</gene>
<feature type="domain" description="MOSC" evidence="1">
    <location>
        <begin position="125"/>
        <end position="276"/>
    </location>
</feature>
<dbReference type="Proteomes" id="UP000767446">
    <property type="component" value="Unassembled WGS sequence"/>
</dbReference>
<dbReference type="SUPFAM" id="SSF141673">
    <property type="entry name" value="MOSC N-terminal domain-like"/>
    <property type="match status" value="1"/>
</dbReference>
<dbReference type="GO" id="GO:0030170">
    <property type="term" value="F:pyridoxal phosphate binding"/>
    <property type="evidence" value="ECO:0007669"/>
    <property type="project" value="InterPro"/>
</dbReference>
<dbReference type="InterPro" id="IPR005303">
    <property type="entry name" value="MOCOS_middle"/>
</dbReference>
<name>A0A941JQN8_9CHRO</name>
<organism evidence="2 3">
    <name type="scientific">Gomphosphaeria aponina SAG 52.96 = DSM 107014</name>
    <dbReference type="NCBI Taxonomy" id="1521640"/>
    <lineage>
        <taxon>Bacteria</taxon>
        <taxon>Bacillati</taxon>
        <taxon>Cyanobacteriota</taxon>
        <taxon>Cyanophyceae</taxon>
        <taxon>Oscillatoriophycideae</taxon>
        <taxon>Chroococcales</taxon>
        <taxon>Gomphosphaeriaceae</taxon>
        <taxon>Gomphosphaeria</taxon>
    </lineage>
</organism>
<dbReference type="PANTHER" id="PTHR14237">
    <property type="entry name" value="MOLYBDOPTERIN COFACTOR SULFURASE MOSC"/>
    <property type="match status" value="1"/>
</dbReference>
<dbReference type="InterPro" id="IPR005302">
    <property type="entry name" value="MoCF_Sase_C"/>
</dbReference>
<evidence type="ECO:0000313" key="2">
    <source>
        <dbReference type="EMBL" id="MBR8829273.1"/>
    </source>
</evidence>
<dbReference type="SUPFAM" id="SSF50800">
    <property type="entry name" value="PK beta-barrel domain-like"/>
    <property type="match status" value="1"/>
</dbReference>
<comment type="caution">
    <text evidence="2">The sequence shown here is derived from an EMBL/GenBank/DDBJ whole genome shotgun (WGS) entry which is preliminary data.</text>
</comment>
<dbReference type="Pfam" id="PF03473">
    <property type="entry name" value="MOSC"/>
    <property type="match status" value="1"/>
</dbReference>
<dbReference type="GO" id="GO:0030151">
    <property type="term" value="F:molybdenum ion binding"/>
    <property type="evidence" value="ECO:0007669"/>
    <property type="project" value="InterPro"/>
</dbReference>